<keyword evidence="1" id="KW-0812">Transmembrane</keyword>
<protein>
    <recommendedName>
        <fullName evidence="4">Toxin CptA</fullName>
    </recommendedName>
</protein>
<keyword evidence="1" id="KW-0472">Membrane</keyword>
<evidence type="ECO:0000256" key="1">
    <source>
        <dbReference type="SAM" id="Phobius"/>
    </source>
</evidence>
<evidence type="ECO:0008006" key="4">
    <source>
        <dbReference type="Google" id="ProtNLM"/>
    </source>
</evidence>
<feature type="transmembrane region" description="Helical" evidence="1">
    <location>
        <begin position="20"/>
        <end position="37"/>
    </location>
</feature>
<name>A0ABU1Z5A3_9BURK</name>
<accession>A0ABU1Z5A3</accession>
<evidence type="ECO:0000313" key="2">
    <source>
        <dbReference type="EMBL" id="MDR7295790.1"/>
    </source>
</evidence>
<keyword evidence="1" id="KW-1133">Transmembrane helix</keyword>
<feature type="transmembrane region" description="Helical" evidence="1">
    <location>
        <begin position="43"/>
        <end position="61"/>
    </location>
</feature>
<organism evidence="2 3">
    <name type="scientific">Pelomonas aquatica</name>
    <dbReference type="NCBI Taxonomy" id="431058"/>
    <lineage>
        <taxon>Bacteria</taxon>
        <taxon>Pseudomonadati</taxon>
        <taxon>Pseudomonadota</taxon>
        <taxon>Betaproteobacteria</taxon>
        <taxon>Burkholderiales</taxon>
        <taxon>Sphaerotilaceae</taxon>
        <taxon>Roseateles</taxon>
    </lineage>
</organism>
<comment type="caution">
    <text evidence="2">The sequence shown here is derived from an EMBL/GenBank/DDBJ whole genome shotgun (WGS) entry which is preliminary data.</text>
</comment>
<keyword evidence="3" id="KW-1185">Reference proteome</keyword>
<dbReference type="EMBL" id="JAVDXQ010000001">
    <property type="protein sequence ID" value="MDR7295790.1"/>
    <property type="molecule type" value="Genomic_DNA"/>
</dbReference>
<dbReference type="RefSeq" id="WP_310342533.1">
    <property type="nucleotide sequence ID" value="NZ_JAVDXQ010000001.1"/>
</dbReference>
<reference evidence="2 3" key="1">
    <citation type="submission" date="2023-07" db="EMBL/GenBank/DDBJ databases">
        <title>Sorghum-associated microbial communities from plants grown in Nebraska, USA.</title>
        <authorList>
            <person name="Schachtman D."/>
        </authorList>
    </citation>
    <scope>NUCLEOTIDE SEQUENCE [LARGE SCALE GENOMIC DNA]</scope>
    <source>
        <strain evidence="2 3">BE310</strain>
    </source>
</reference>
<gene>
    <name evidence="2" type="ORF">J2X16_001111</name>
</gene>
<dbReference type="Proteomes" id="UP001180536">
    <property type="component" value="Unassembled WGS sequence"/>
</dbReference>
<proteinExistence type="predicted"/>
<sequence length="139" mass="15297">MRRTPPVVVWLQPQPAVQAVVALIAALASAGLAAWALSHQEAAWPALLGVPVATLYAWRAARVAPRRLRWDGQAWWLADSDRAEETAVQLAVLIDLDAWLLLRATPGPRWLPLTRRQQMAQWGALRATLFSAPGVAVQR</sequence>
<evidence type="ECO:0000313" key="3">
    <source>
        <dbReference type="Proteomes" id="UP001180536"/>
    </source>
</evidence>